<keyword evidence="8 10" id="KW-1133">Transmembrane helix</keyword>
<gene>
    <name evidence="11" type="ORF">F511_12106</name>
</gene>
<dbReference type="GO" id="GO:0042283">
    <property type="term" value="F:dolichyl pyrophosphate Glc1Man9GlcNAc2 alpha-1,3-glucosyltransferase activity"/>
    <property type="evidence" value="ECO:0007669"/>
    <property type="project" value="TreeGrafter"/>
</dbReference>
<feature type="transmembrane region" description="Helical" evidence="10">
    <location>
        <begin position="12"/>
        <end position="33"/>
    </location>
</feature>
<dbReference type="PANTHER" id="PTHR12413">
    <property type="entry name" value="DOLICHYL GLYCOSYLTRANSFERASE"/>
    <property type="match status" value="1"/>
</dbReference>
<keyword evidence="12" id="KW-1185">Reference proteome</keyword>
<keyword evidence="4 10" id="KW-0328">Glycosyltransferase</keyword>
<feature type="transmembrane region" description="Helical" evidence="10">
    <location>
        <begin position="158"/>
        <end position="175"/>
    </location>
</feature>
<evidence type="ECO:0000313" key="12">
    <source>
        <dbReference type="Proteomes" id="UP000250235"/>
    </source>
</evidence>
<feature type="transmembrane region" description="Helical" evidence="10">
    <location>
        <begin position="187"/>
        <end position="209"/>
    </location>
</feature>
<reference evidence="11 12" key="1">
    <citation type="journal article" date="2015" name="Proc. Natl. Acad. Sci. U.S.A.">
        <title>The resurrection genome of Boea hygrometrica: A blueprint for survival of dehydration.</title>
        <authorList>
            <person name="Xiao L."/>
            <person name="Yang G."/>
            <person name="Zhang L."/>
            <person name="Yang X."/>
            <person name="Zhao S."/>
            <person name="Ji Z."/>
            <person name="Zhou Q."/>
            <person name="Hu M."/>
            <person name="Wang Y."/>
            <person name="Chen M."/>
            <person name="Xu Y."/>
            <person name="Jin H."/>
            <person name="Xiao X."/>
            <person name="Hu G."/>
            <person name="Bao F."/>
            <person name="Hu Y."/>
            <person name="Wan P."/>
            <person name="Li L."/>
            <person name="Deng X."/>
            <person name="Kuang T."/>
            <person name="Xiang C."/>
            <person name="Zhu J.K."/>
            <person name="Oliver M.J."/>
            <person name="He Y."/>
        </authorList>
    </citation>
    <scope>NUCLEOTIDE SEQUENCE [LARGE SCALE GENOMIC DNA]</scope>
    <source>
        <strain evidence="12">cv. XS01</strain>
    </source>
</reference>
<evidence type="ECO:0000256" key="9">
    <source>
        <dbReference type="ARBA" id="ARBA00023136"/>
    </source>
</evidence>
<organism evidence="11 12">
    <name type="scientific">Dorcoceras hygrometricum</name>
    <dbReference type="NCBI Taxonomy" id="472368"/>
    <lineage>
        <taxon>Eukaryota</taxon>
        <taxon>Viridiplantae</taxon>
        <taxon>Streptophyta</taxon>
        <taxon>Embryophyta</taxon>
        <taxon>Tracheophyta</taxon>
        <taxon>Spermatophyta</taxon>
        <taxon>Magnoliopsida</taxon>
        <taxon>eudicotyledons</taxon>
        <taxon>Gunneridae</taxon>
        <taxon>Pentapetalae</taxon>
        <taxon>asterids</taxon>
        <taxon>lamiids</taxon>
        <taxon>Lamiales</taxon>
        <taxon>Gesneriaceae</taxon>
        <taxon>Didymocarpoideae</taxon>
        <taxon>Trichosporeae</taxon>
        <taxon>Loxocarpinae</taxon>
        <taxon>Dorcoceras</taxon>
    </lineage>
</organism>
<dbReference type="Pfam" id="PF03155">
    <property type="entry name" value="Alg6_Alg8"/>
    <property type="match status" value="1"/>
</dbReference>
<dbReference type="GO" id="GO:0006487">
    <property type="term" value="P:protein N-linked glycosylation"/>
    <property type="evidence" value="ECO:0007669"/>
    <property type="project" value="TreeGrafter"/>
</dbReference>
<dbReference type="EC" id="2.4.1.-" evidence="10"/>
<evidence type="ECO:0000256" key="7">
    <source>
        <dbReference type="ARBA" id="ARBA00022824"/>
    </source>
</evidence>
<feature type="transmembrane region" description="Helical" evidence="10">
    <location>
        <begin position="349"/>
        <end position="365"/>
    </location>
</feature>
<dbReference type="PANTHER" id="PTHR12413:SF2">
    <property type="entry name" value="DOLICHYL PYROPHOSPHATE GLC1MAN9GLCNAC2 ALPHA-1,3-GLUCOSYLTRANSFERASE-RELATED"/>
    <property type="match status" value="1"/>
</dbReference>
<comment type="similarity">
    <text evidence="3 10">Belongs to the ALG6/ALG8 glucosyltransferase family.</text>
</comment>
<keyword evidence="5 10" id="KW-0808">Transferase</keyword>
<evidence type="ECO:0000256" key="3">
    <source>
        <dbReference type="ARBA" id="ARBA00008715"/>
    </source>
</evidence>
<evidence type="ECO:0000313" key="11">
    <source>
        <dbReference type="EMBL" id="KZV57950.1"/>
    </source>
</evidence>
<evidence type="ECO:0000256" key="2">
    <source>
        <dbReference type="ARBA" id="ARBA00004922"/>
    </source>
</evidence>
<feature type="transmembrane region" description="Helical" evidence="10">
    <location>
        <begin position="221"/>
        <end position="244"/>
    </location>
</feature>
<feature type="transmembrane region" description="Helical" evidence="10">
    <location>
        <begin position="489"/>
        <end position="508"/>
    </location>
</feature>
<dbReference type="OrthoDB" id="1689333at2759"/>
<feature type="transmembrane region" description="Helical" evidence="10">
    <location>
        <begin position="265"/>
        <end position="287"/>
    </location>
</feature>
<feature type="transmembrane region" description="Helical" evidence="10">
    <location>
        <begin position="453"/>
        <end position="477"/>
    </location>
</feature>
<feature type="transmembrane region" description="Helical" evidence="10">
    <location>
        <begin position="317"/>
        <end position="337"/>
    </location>
</feature>
<evidence type="ECO:0000256" key="5">
    <source>
        <dbReference type="ARBA" id="ARBA00022679"/>
    </source>
</evidence>
<comment type="subcellular location">
    <subcellularLocation>
        <location evidence="1 10">Endoplasmic reticulum membrane</location>
        <topology evidence="1 10">Multi-pass membrane protein</topology>
    </subcellularLocation>
</comment>
<evidence type="ECO:0000256" key="1">
    <source>
        <dbReference type="ARBA" id="ARBA00004477"/>
    </source>
</evidence>
<dbReference type="AlphaFoldDB" id="A0A2Z7DDQ8"/>
<keyword evidence="7 10" id="KW-0256">Endoplasmic reticulum</keyword>
<dbReference type="InterPro" id="IPR004856">
    <property type="entry name" value="Glyco_trans_ALG6/ALG8"/>
</dbReference>
<comment type="pathway">
    <text evidence="2 10">Protein modification; protein glycosylation.</text>
</comment>
<dbReference type="EMBL" id="KQ987224">
    <property type="protein sequence ID" value="KZV57950.1"/>
    <property type="molecule type" value="Genomic_DNA"/>
</dbReference>
<dbReference type="UniPathway" id="UPA00378"/>
<feature type="transmembrane region" description="Helical" evidence="10">
    <location>
        <begin position="415"/>
        <end position="433"/>
    </location>
</feature>
<feature type="transmembrane region" description="Helical" evidence="10">
    <location>
        <begin position="103"/>
        <end position="123"/>
    </location>
</feature>
<keyword evidence="9 10" id="KW-0472">Membrane</keyword>
<dbReference type="GO" id="GO:0005789">
    <property type="term" value="C:endoplasmic reticulum membrane"/>
    <property type="evidence" value="ECO:0007669"/>
    <property type="project" value="UniProtKB-SubCell"/>
</dbReference>
<evidence type="ECO:0000256" key="10">
    <source>
        <dbReference type="RuleBase" id="RU363110"/>
    </source>
</evidence>
<evidence type="ECO:0000256" key="6">
    <source>
        <dbReference type="ARBA" id="ARBA00022692"/>
    </source>
</evidence>
<feature type="transmembrane region" description="Helical" evidence="10">
    <location>
        <begin position="135"/>
        <end position="152"/>
    </location>
</feature>
<evidence type="ECO:0000256" key="4">
    <source>
        <dbReference type="ARBA" id="ARBA00022676"/>
    </source>
</evidence>
<evidence type="ECO:0000256" key="8">
    <source>
        <dbReference type="ARBA" id="ARBA00022989"/>
    </source>
</evidence>
<proteinExistence type="inferred from homology"/>
<accession>A0A2Z7DDQ8</accession>
<keyword evidence="6 10" id="KW-0812">Transmembrane</keyword>
<name>A0A2Z7DDQ8_9LAMI</name>
<sequence length="518" mass="59512">MKYLIADHHRRVVGICWPALVATVVKLLLVPAYRSTDFEVHRHWLALTHSLPLSRWYYDTTSPWTLDYPPFFAYFENFLAFFAYRVDPTMTHLHDGLDYASDLAILFQRLSVIVTDVVLIYSVYRLTKGGHLRGIERFFIWILVIWSPGLFFVDHLHFQYNGFLLGMLLLSISCLEDGRDLMGGFVFAVLLCFKHLFAVAAPVYFVYLFRHYCRGGWVKGFVRLVVLGTIVLAVFGAAYGPFLYHGQIQQVLRRMFPFGRGLCHAYWAPNFWVFYIMLDKVFAFLLVKLGFHIEAPKASFTGGLVGDSSPFSVLPKITPLITFILVLLALSPCLVKAWRNPSPKMVSRWVSYAYTCGFLFGWHVHEKASLHFVIPLAITALKSVEDAKHYFFLSTVSCYSLFPLLFEAQEYPIKVIFLLLYATLSWLGFSSHFPGTTSSSSMKETDENKSGTHVFSIGYFGQSYLFGLIVVEIWGHFLHPPFLGISCQFLPLMMISIYCALGMMYSWIWQLRQITMLH</sequence>
<protein>
    <recommendedName>
        <fullName evidence="10">Alpha-1,3-glucosyltransferase</fullName>
        <ecNumber evidence="10">2.4.1.-</ecNumber>
    </recommendedName>
</protein>
<dbReference type="Proteomes" id="UP000250235">
    <property type="component" value="Unassembled WGS sequence"/>
</dbReference>